<protein>
    <submittedName>
        <fullName evidence="2">Uncharacterized protein</fullName>
    </submittedName>
</protein>
<dbReference type="EMBL" id="CAMXCT020005228">
    <property type="protein sequence ID" value="CAL1165165.1"/>
    <property type="molecule type" value="Genomic_DNA"/>
</dbReference>
<dbReference type="EMBL" id="CAMXCT010005228">
    <property type="protein sequence ID" value="CAI4011790.1"/>
    <property type="molecule type" value="Genomic_DNA"/>
</dbReference>
<gene>
    <name evidence="2" type="ORF">C1SCF055_LOCUS36919</name>
</gene>
<feature type="region of interest" description="Disordered" evidence="1">
    <location>
        <begin position="1"/>
        <end position="29"/>
    </location>
</feature>
<dbReference type="EMBL" id="CAMXCT030005228">
    <property type="protein sequence ID" value="CAL4799102.1"/>
    <property type="molecule type" value="Genomic_DNA"/>
</dbReference>
<proteinExistence type="predicted"/>
<accession>A0A9P1DLG6</accession>
<evidence type="ECO:0000313" key="4">
    <source>
        <dbReference type="Proteomes" id="UP001152797"/>
    </source>
</evidence>
<sequence length="87" mass="8928">DVACLSHPKLEIEDTSSSPVSSSSSSVDSEASIASIPPTLSPVAPVDATDALAVPNWLANITKLGVGFFATLPQVSKITSWKDTACV</sequence>
<reference evidence="3 4" key="2">
    <citation type="submission" date="2024-05" db="EMBL/GenBank/DDBJ databases">
        <authorList>
            <person name="Chen Y."/>
            <person name="Shah S."/>
            <person name="Dougan E. K."/>
            <person name="Thang M."/>
            <person name="Chan C."/>
        </authorList>
    </citation>
    <scope>NUCLEOTIDE SEQUENCE [LARGE SCALE GENOMIC DNA]</scope>
</reference>
<keyword evidence="4" id="KW-1185">Reference proteome</keyword>
<dbReference type="AlphaFoldDB" id="A0A9P1DLG6"/>
<feature type="non-terminal residue" evidence="2">
    <location>
        <position position="1"/>
    </location>
</feature>
<dbReference type="Proteomes" id="UP001152797">
    <property type="component" value="Unassembled WGS sequence"/>
</dbReference>
<evidence type="ECO:0000256" key="1">
    <source>
        <dbReference type="SAM" id="MobiDB-lite"/>
    </source>
</evidence>
<reference evidence="2" key="1">
    <citation type="submission" date="2022-10" db="EMBL/GenBank/DDBJ databases">
        <authorList>
            <person name="Chen Y."/>
            <person name="Dougan E. K."/>
            <person name="Chan C."/>
            <person name="Rhodes N."/>
            <person name="Thang M."/>
        </authorList>
    </citation>
    <scope>NUCLEOTIDE SEQUENCE</scope>
</reference>
<feature type="compositionally biased region" description="Low complexity" evidence="1">
    <location>
        <begin position="15"/>
        <end position="29"/>
    </location>
</feature>
<evidence type="ECO:0000313" key="3">
    <source>
        <dbReference type="EMBL" id="CAL4799102.1"/>
    </source>
</evidence>
<comment type="caution">
    <text evidence="2">The sequence shown here is derived from an EMBL/GenBank/DDBJ whole genome shotgun (WGS) entry which is preliminary data.</text>
</comment>
<name>A0A9P1DLG6_9DINO</name>
<organism evidence="2">
    <name type="scientific">Cladocopium goreaui</name>
    <dbReference type="NCBI Taxonomy" id="2562237"/>
    <lineage>
        <taxon>Eukaryota</taxon>
        <taxon>Sar</taxon>
        <taxon>Alveolata</taxon>
        <taxon>Dinophyceae</taxon>
        <taxon>Suessiales</taxon>
        <taxon>Symbiodiniaceae</taxon>
        <taxon>Cladocopium</taxon>
    </lineage>
</organism>
<evidence type="ECO:0000313" key="2">
    <source>
        <dbReference type="EMBL" id="CAI4011790.1"/>
    </source>
</evidence>